<keyword evidence="2" id="KW-1185">Reference proteome</keyword>
<evidence type="ECO:0008006" key="3">
    <source>
        <dbReference type="Google" id="ProtNLM"/>
    </source>
</evidence>
<proteinExistence type="predicted"/>
<evidence type="ECO:0000313" key="1">
    <source>
        <dbReference type="EMBL" id="MBB3839027.1"/>
    </source>
</evidence>
<reference evidence="1 2" key="1">
    <citation type="submission" date="2020-08" db="EMBL/GenBank/DDBJ databases">
        <title>Genomic Encyclopedia of Type Strains, Phase IV (KMG-IV): sequencing the most valuable type-strain genomes for metagenomic binning, comparative biology and taxonomic classification.</title>
        <authorList>
            <person name="Goeker M."/>
        </authorList>
    </citation>
    <scope>NUCLEOTIDE SEQUENCE [LARGE SCALE GENOMIC DNA]</scope>
    <source>
        <strain evidence="1 2">DSM 17976</strain>
    </source>
</reference>
<sequence>MVYKTIAQQKEVTRQTLYWTRYYNQLNFHPRWTWHNEIDNRRFLQANTQHHLIIHSHLHYKVLPNVDIAAGFTYSRQSPQSPDATVHLVVPELRPFQEINLTMPFGKRLVLAQRLRVDERFIHRNNGKQLLEGYDFNFRIRLRAQAIVLLSKQSTEHTTYLKIANELMVNAGKNITLNPFDQNRIYLGLEQNLGKKLAVELGYLHWYQQRSSGYQFFDRNITRLTIYHRINIKS</sequence>
<dbReference type="EMBL" id="JACIBY010000005">
    <property type="protein sequence ID" value="MBB3839027.1"/>
    <property type="molecule type" value="Genomic_DNA"/>
</dbReference>
<dbReference type="Pfam" id="PF10677">
    <property type="entry name" value="DUF2490"/>
    <property type="match status" value="1"/>
</dbReference>
<gene>
    <name evidence="1" type="ORF">FHS57_003033</name>
</gene>
<dbReference type="InterPro" id="IPR019619">
    <property type="entry name" value="DUF2490"/>
</dbReference>
<accession>A0A7W6ER07</accession>
<comment type="caution">
    <text evidence="1">The sequence shown here is derived from an EMBL/GenBank/DDBJ whole genome shotgun (WGS) entry which is preliminary data.</text>
</comment>
<evidence type="ECO:0000313" key="2">
    <source>
        <dbReference type="Proteomes" id="UP000541352"/>
    </source>
</evidence>
<protein>
    <recommendedName>
        <fullName evidence="3">DUF2490 domain-containing protein</fullName>
    </recommendedName>
</protein>
<organism evidence="1 2">
    <name type="scientific">Runella defluvii</name>
    <dbReference type="NCBI Taxonomy" id="370973"/>
    <lineage>
        <taxon>Bacteria</taxon>
        <taxon>Pseudomonadati</taxon>
        <taxon>Bacteroidota</taxon>
        <taxon>Cytophagia</taxon>
        <taxon>Cytophagales</taxon>
        <taxon>Spirosomataceae</taxon>
        <taxon>Runella</taxon>
    </lineage>
</organism>
<dbReference type="AlphaFoldDB" id="A0A7W6ER07"/>
<dbReference type="RefSeq" id="WP_183974923.1">
    <property type="nucleotide sequence ID" value="NZ_JACIBY010000005.1"/>
</dbReference>
<name>A0A7W6ER07_9BACT</name>
<dbReference type="Proteomes" id="UP000541352">
    <property type="component" value="Unassembled WGS sequence"/>
</dbReference>